<evidence type="ECO:0000313" key="3">
    <source>
        <dbReference type="Proteomes" id="UP000026961"/>
    </source>
</evidence>
<keyword evidence="3" id="KW-1185">Reference proteome</keyword>
<organism evidence="2">
    <name type="scientific">Oryza glumipatula</name>
    <dbReference type="NCBI Taxonomy" id="40148"/>
    <lineage>
        <taxon>Eukaryota</taxon>
        <taxon>Viridiplantae</taxon>
        <taxon>Streptophyta</taxon>
        <taxon>Embryophyta</taxon>
        <taxon>Tracheophyta</taxon>
        <taxon>Spermatophyta</taxon>
        <taxon>Magnoliopsida</taxon>
        <taxon>Liliopsida</taxon>
        <taxon>Poales</taxon>
        <taxon>Poaceae</taxon>
        <taxon>BOP clade</taxon>
        <taxon>Oryzoideae</taxon>
        <taxon>Oryzeae</taxon>
        <taxon>Oryzinae</taxon>
        <taxon>Oryza</taxon>
    </lineage>
</organism>
<reference evidence="2" key="2">
    <citation type="submission" date="2018-05" db="EMBL/GenBank/DDBJ databases">
        <title>OgluRS3 (Oryza glumaepatula Reference Sequence Version 3).</title>
        <authorList>
            <person name="Zhang J."/>
            <person name="Kudrna D."/>
            <person name="Lee S."/>
            <person name="Talag J."/>
            <person name="Welchert J."/>
            <person name="Wing R.A."/>
        </authorList>
    </citation>
    <scope>NUCLEOTIDE SEQUENCE [LARGE SCALE GENOMIC DNA]</scope>
</reference>
<reference evidence="2" key="1">
    <citation type="submission" date="2015-04" db="UniProtKB">
        <authorList>
            <consortium name="EnsemblPlants"/>
        </authorList>
    </citation>
    <scope>IDENTIFICATION</scope>
</reference>
<dbReference type="EnsemblPlants" id="OGLUM03G17820.1">
    <property type="protein sequence ID" value="OGLUM03G17820.1"/>
    <property type="gene ID" value="OGLUM03G17820"/>
</dbReference>
<accession>A0A0D9Z7D1</accession>
<name>A0A0D9Z7D1_9ORYZ</name>
<feature type="signal peptide" evidence="1">
    <location>
        <begin position="1"/>
        <end position="24"/>
    </location>
</feature>
<protein>
    <recommendedName>
        <fullName evidence="4">F-box associated domain-containing protein</fullName>
    </recommendedName>
</protein>
<evidence type="ECO:0008006" key="4">
    <source>
        <dbReference type="Google" id="ProtNLM"/>
    </source>
</evidence>
<feature type="chain" id="PRO_5002351948" description="F-box associated domain-containing protein" evidence="1">
    <location>
        <begin position="25"/>
        <end position="143"/>
    </location>
</feature>
<evidence type="ECO:0000313" key="2">
    <source>
        <dbReference type="EnsemblPlants" id="OGLUM03G17820.1"/>
    </source>
</evidence>
<evidence type="ECO:0000256" key="1">
    <source>
        <dbReference type="SAM" id="SignalP"/>
    </source>
</evidence>
<dbReference type="AlphaFoldDB" id="A0A0D9Z7D1"/>
<dbReference type="HOGENOM" id="CLU_1809217_0_0_1"/>
<dbReference type="Gramene" id="OGLUM03G17820.1">
    <property type="protein sequence ID" value="OGLUM03G17820.1"/>
    <property type="gene ID" value="OGLUM03G17820"/>
</dbReference>
<proteinExistence type="predicted"/>
<keyword evidence="1" id="KW-0732">Signal</keyword>
<sequence length="143" mass="15529">MLMFELDGALVLLVLARAPSPESARELKLWVLEDYDGERWTCRHRFQATPPAVGAWFSALQHNDASGVAVWGEDRGGRAAAAGGAATVALTTWLGITLYGVDATPAARALHVFDCGGRHHVFRENIAAHAFFATHPWPWPDAP</sequence>
<dbReference type="Proteomes" id="UP000026961">
    <property type="component" value="Chromosome 3"/>
</dbReference>